<dbReference type="WBParaSite" id="Csp11.Scaffold630.g19082.t1">
    <property type="protein sequence ID" value="Csp11.Scaffold630.g19082.t1"/>
    <property type="gene ID" value="Csp11.Scaffold630.g19082"/>
</dbReference>
<keyword evidence="2" id="KW-1185">Reference proteome</keyword>
<dbReference type="AlphaFoldDB" id="A0A1I7UT46"/>
<dbReference type="PANTHER" id="PTHR36517">
    <property type="entry name" value="PROTEIN CBG25732"/>
    <property type="match status" value="1"/>
</dbReference>
<proteinExistence type="predicted"/>
<evidence type="ECO:0000259" key="1">
    <source>
        <dbReference type="Pfam" id="PF03436"/>
    </source>
</evidence>
<dbReference type="PANTHER" id="PTHR36517:SF1">
    <property type="entry name" value="C6 DOMAIN-CONTAINING PROTEIN-RELATED"/>
    <property type="match status" value="1"/>
</dbReference>
<dbReference type="Pfam" id="PF03436">
    <property type="entry name" value="DUF281"/>
    <property type="match status" value="1"/>
</dbReference>
<evidence type="ECO:0000313" key="2">
    <source>
        <dbReference type="Proteomes" id="UP000095282"/>
    </source>
</evidence>
<dbReference type="Proteomes" id="UP000095282">
    <property type="component" value="Unplaced"/>
</dbReference>
<sequence>MSDSCIPMIPTEDVLPIATTEVIPVTEITTVPTSDPVEEEETTMAMTTAELTMTSTMTDMPMACDFNNIAPIPLPPNVEFLIQEEAQPDGSVEGWLICRRTDDMWCDNVHMFATNPSGSTEVREFIAAYSVGATFKCSEDRVFSYPGTSIDGITRLSCVFDDCA</sequence>
<feature type="domain" description="DUF281" evidence="1">
    <location>
        <begin position="93"/>
        <end position="143"/>
    </location>
</feature>
<evidence type="ECO:0000313" key="3">
    <source>
        <dbReference type="WBParaSite" id="Csp11.Scaffold630.g19082.t1"/>
    </source>
</evidence>
<name>A0A1I7UT46_9PELO</name>
<reference evidence="3" key="1">
    <citation type="submission" date="2016-11" db="UniProtKB">
        <authorList>
            <consortium name="WormBaseParasite"/>
        </authorList>
    </citation>
    <scope>IDENTIFICATION</scope>
</reference>
<organism evidence="2 3">
    <name type="scientific">Caenorhabditis tropicalis</name>
    <dbReference type="NCBI Taxonomy" id="1561998"/>
    <lineage>
        <taxon>Eukaryota</taxon>
        <taxon>Metazoa</taxon>
        <taxon>Ecdysozoa</taxon>
        <taxon>Nematoda</taxon>
        <taxon>Chromadorea</taxon>
        <taxon>Rhabditida</taxon>
        <taxon>Rhabditina</taxon>
        <taxon>Rhabditomorpha</taxon>
        <taxon>Rhabditoidea</taxon>
        <taxon>Rhabditidae</taxon>
        <taxon>Peloderinae</taxon>
        <taxon>Caenorhabditis</taxon>
    </lineage>
</organism>
<protein>
    <submittedName>
        <fullName evidence="3">DUF281 domain-containing protein</fullName>
    </submittedName>
</protein>
<accession>A0A1I7UT46</accession>
<dbReference type="InterPro" id="IPR005098">
    <property type="entry name" value="DUF281"/>
</dbReference>